<proteinExistence type="predicted"/>
<sequence>MNHLFVYGTLCPNRENAHWLENIGGTWQKATVNGVVHTLDWGPDKGLPAIVLDQEAPLVEGYYFSTENLSQHWPALDEFEGMQYQRVKVNVQLDSGEQKPLGCMK</sequence>
<name>A0A1T1GST0_9GAMM</name>
<accession>A0A1T1GST0</accession>
<gene>
    <name evidence="2" type="ORF">B1202_13605</name>
</gene>
<evidence type="ECO:0000259" key="1">
    <source>
        <dbReference type="Pfam" id="PF06094"/>
    </source>
</evidence>
<keyword evidence="3" id="KW-1185">Reference proteome</keyword>
<dbReference type="EMBL" id="MVKX01000009">
    <property type="protein sequence ID" value="OOV80555.1"/>
    <property type="molecule type" value="Genomic_DNA"/>
</dbReference>
<protein>
    <recommendedName>
        <fullName evidence="1">Gamma-glutamylcyclotransferase AIG2-like domain-containing protein</fullName>
    </recommendedName>
</protein>
<dbReference type="SUPFAM" id="SSF110857">
    <property type="entry name" value="Gamma-glutamyl cyclotransferase-like"/>
    <property type="match status" value="1"/>
</dbReference>
<dbReference type="InterPro" id="IPR036568">
    <property type="entry name" value="GGCT-like_sf"/>
</dbReference>
<organism evidence="2 3">
    <name type="scientific">Acinetobacter amyesii</name>
    <dbReference type="NCBI Taxonomy" id="2942470"/>
    <lineage>
        <taxon>Bacteria</taxon>
        <taxon>Pseudomonadati</taxon>
        <taxon>Pseudomonadota</taxon>
        <taxon>Gammaproteobacteria</taxon>
        <taxon>Moraxellales</taxon>
        <taxon>Moraxellaceae</taxon>
        <taxon>Acinetobacter</taxon>
    </lineage>
</organism>
<evidence type="ECO:0000313" key="2">
    <source>
        <dbReference type="EMBL" id="OOV80555.1"/>
    </source>
</evidence>
<dbReference type="Pfam" id="PF06094">
    <property type="entry name" value="GGACT"/>
    <property type="match status" value="1"/>
</dbReference>
<dbReference type="AlphaFoldDB" id="A0A1T1GST0"/>
<dbReference type="Gene3D" id="3.10.490.10">
    <property type="entry name" value="Gamma-glutamyl cyclotransferase-like"/>
    <property type="match status" value="1"/>
</dbReference>
<comment type="caution">
    <text evidence="2">The sequence shown here is derived from an EMBL/GenBank/DDBJ whole genome shotgun (WGS) entry which is preliminary data.</text>
</comment>
<dbReference type="InterPro" id="IPR009288">
    <property type="entry name" value="AIG2-like_dom"/>
</dbReference>
<dbReference type="InterPro" id="IPR013024">
    <property type="entry name" value="GGCT-like"/>
</dbReference>
<reference evidence="2 3" key="1">
    <citation type="submission" date="2017-02" db="EMBL/GenBank/DDBJ databases">
        <title>Acinetobacter sp. ANC 4945, whole genome shotgun sequencing project.</title>
        <authorList>
            <person name="Radolfova-Krizova L."/>
            <person name="Al Atrouni A."/>
            <person name="Nemec A."/>
        </authorList>
    </citation>
    <scope>NUCLEOTIDE SEQUENCE [LARGE SCALE GENOMIC DNA]</scope>
    <source>
        <strain evidence="2 3">ANC 4945</strain>
    </source>
</reference>
<feature type="domain" description="Gamma-glutamylcyclotransferase AIG2-like" evidence="1">
    <location>
        <begin position="4"/>
        <end position="98"/>
    </location>
</feature>
<dbReference type="CDD" id="cd06661">
    <property type="entry name" value="GGCT_like"/>
    <property type="match status" value="1"/>
</dbReference>
<evidence type="ECO:0000313" key="3">
    <source>
        <dbReference type="Proteomes" id="UP000191160"/>
    </source>
</evidence>
<dbReference type="Proteomes" id="UP000191160">
    <property type="component" value="Unassembled WGS sequence"/>
</dbReference>